<dbReference type="PROSITE" id="PS50932">
    <property type="entry name" value="HTH_LACI_2"/>
    <property type="match status" value="1"/>
</dbReference>
<dbReference type="Pfam" id="PF13377">
    <property type="entry name" value="Peripla_BP_3"/>
    <property type="match status" value="1"/>
</dbReference>
<dbReference type="SUPFAM" id="SSF47413">
    <property type="entry name" value="lambda repressor-like DNA-binding domains"/>
    <property type="match status" value="1"/>
</dbReference>
<dbReference type="EMBL" id="BNJJ01000004">
    <property type="protein sequence ID" value="GHO83670.1"/>
    <property type="molecule type" value="Genomic_DNA"/>
</dbReference>
<dbReference type="CDD" id="cd01392">
    <property type="entry name" value="HTH_LacI"/>
    <property type="match status" value="1"/>
</dbReference>
<comment type="caution">
    <text evidence="5">The sequence shown here is derived from an EMBL/GenBank/DDBJ whole genome shotgun (WGS) entry which is preliminary data.</text>
</comment>
<dbReference type="PANTHER" id="PTHR30146:SF153">
    <property type="entry name" value="LACTOSE OPERON REPRESSOR"/>
    <property type="match status" value="1"/>
</dbReference>
<organism evidence="5 6">
    <name type="scientific">Dictyobacter formicarum</name>
    <dbReference type="NCBI Taxonomy" id="2778368"/>
    <lineage>
        <taxon>Bacteria</taxon>
        <taxon>Bacillati</taxon>
        <taxon>Chloroflexota</taxon>
        <taxon>Ktedonobacteria</taxon>
        <taxon>Ktedonobacterales</taxon>
        <taxon>Dictyobacteraceae</taxon>
        <taxon>Dictyobacter</taxon>
    </lineage>
</organism>
<dbReference type="Gene3D" id="3.40.50.2300">
    <property type="match status" value="2"/>
</dbReference>
<evidence type="ECO:0000313" key="5">
    <source>
        <dbReference type="EMBL" id="GHO83670.1"/>
    </source>
</evidence>
<dbReference type="PROSITE" id="PS00356">
    <property type="entry name" value="HTH_LACI_1"/>
    <property type="match status" value="1"/>
</dbReference>
<dbReference type="InterPro" id="IPR000843">
    <property type="entry name" value="HTH_LacI"/>
</dbReference>
<keyword evidence="3" id="KW-0804">Transcription</keyword>
<evidence type="ECO:0000256" key="3">
    <source>
        <dbReference type="ARBA" id="ARBA00023163"/>
    </source>
</evidence>
<dbReference type="InterPro" id="IPR028082">
    <property type="entry name" value="Peripla_BP_I"/>
</dbReference>
<dbReference type="InterPro" id="IPR046335">
    <property type="entry name" value="LacI/GalR-like_sensor"/>
</dbReference>
<name>A0ABQ3VCZ6_9CHLR</name>
<gene>
    <name evidence="5" type="ORF">KSZ_16760</name>
</gene>
<dbReference type="SMART" id="SM00354">
    <property type="entry name" value="HTH_LACI"/>
    <property type="match status" value="1"/>
</dbReference>
<evidence type="ECO:0000256" key="2">
    <source>
        <dbReference type="ARBA" id="ARBA00023125"/>
    </source>
</evidence>
<dbReference type="SUPFAM" id="SSF53822">
    <property type="entry name" value="Periplasmic binding protein-like I"/>
    <property type="match status" value="1"/>
</dbReference>
<protein>
    <submittedName>
        <fullName evidence="5">LacI family transcriptional regulator</fullName>
    </submittedName>
</protein>
<dbReference type="Pfam" id="PF00356">
    <property type="entry name" value="LacI"/>
    <property type="match status" value="1"/>
</dbReference>
<keyword evidence="2" id="KW-0238">DNA-binding</keyword>
<proteinExistence type="predicted"/>
<evidence type="ECO:0000259" key="4">
    <source>
        <dbReference type="PROSITE" id="PS50932"/>
    </source>
</evidence>
<evidence type="ECO:0000256" key="1">
    <source>
        <dbReference type="ARBA" id="ARBA00023015"/>
    </source>
</evidence>
<reference evidence="5 6" key="1">
    <citation type="journal article" date="2021" name="Int. J. Syst. Evol. Microbiol.">
        <title>Reticulibacter mediterranei gen. nov., sp. nov., within the new family Reticulibacteraceae fam. nov., and Ktedonospora formicarum gen. nov., sp. nov., Ktedonobacter robiniae sp. nov., Dictyobacter formicarum sp. nov. and Dictyobacter arantiisoli sp. nov., belonging to the class Ktedonobacteria.</title>
        <authorList>
            <person name="Yabe S."/>
            <person name="Zheng Y."/>
            <person name="Wang C.M."/>
            <person name="Sakai Y."/>
            <person name="Abe K."/>
            <person name="Yokota A."/>
            <person name="Donadio S."/>
            <person name="Cavaletti L."/>
            <person name="Monciardini P."/>
        </authorList>
    </citation>
    <scope>NUCLEOTIDE SEQUENCE [LARGE SCALE GENOMIC DNA]</scope>
    <source>
        <strain evidence="5 6">SOSP1-9</strain>
    </source>
</reference>
<dbReference type="CDD" id="cd06267">
    <property type="entry name" value="PBP1_LacI_sugar_binding-like"/>
    <property type="match status" value="1"/>
</dbReference>
<evidence type="ECO:0000313" key="6">
    <source>
        <dbReference type="Proteomes" id="UP000635565"/>
    </source>
</evidence>
<keyword evidence="6" id="KW-1185">Reference proteome</keyword>
<dbReference type="InterPro" id="IPR010982">
    <property type="entry name" value="Lambda_DNA-bd_dom_sf"/>
</dbReference>
<dbReference type="Gene3D" id="1.10.260.40">
    <property type="entry name" value="lambda repressor-like DNA-binding domains"/>
    <property type="match status" value="1"/>
</dbReference>
<dbReference type="PANTHER" id="PTHR30146">
    <property type="entry name" value="LACI-RELATED TRANSCRIPTIONAL REPRESSOR"/>
    <property type="match status" value="1"/>
</dbReference>
<dbReference type="Proteomes" id="UP000635565">
    <property type="component" value="Unassembled WGS sequence"/>
</dbReference>
<keyword evidence="1" id="KW-0805">Transcription regulation</keyword>
<feature type="domain" description="HTH lacI-type" evidence="4">
    <location>
        <begin position="19"/>
        <end position="69"/>
    </location>
</feature>
<dbReference type="RefSeq" id="WP_201361333.1">
    <property type="nucleotide sequence ID" value="NZ_BNJJ01000004.1"/>
</dbReference>
<accession>A0ABQ3VCZ6</accession>
<sequence>MEDRQENSRVRESRALIWDVARKSGVSISTVSRVLNGRPDVSVATRDKVLAHVRDLGYNSHRHTHAIVRAPLQRIGVSIPNEEHFMGMLHGITDAVNKQKAQLSFCSRSSCCRPEPSLLERLQVEGMDAALLVLPKESDAELLELCHAGFPFVVIDPRTPLSDDIPTVTGANIGGARAATKHLLSLGHRRIGLLVGDTRWCMSIDRLAGYQAVMFATGLPHDPALIRESDFTLEGGYQAAMELLSLPERPTAIFAFSDDMAVGVLRAAAEQGLSVPRDLSVVGFDDARFASFVTPTLTTVHQPRYELGYTGVDVLFRNRAEARLDAIHTSLSTRLVVRQSTGPCPEYL</sequence>